<evidence type="ECO:0000313" key="1">
    <source>
        <dbReference type="EMBL" id="KAK7293193.1"/>
    </source>
</evidence>
<dbReference type="Proteomes" id="UP001359559">
    <property type="component" value="Unassembled WGS sequence"/>
</dbReference>
<dbReference type="AlphaFoldDB" id="A0AAN9PBZ8"/>
<comment type="caution">
    <text evidence="1">The sequence shown here is derived from an EMBL/GenBank/DDBJ whole genome shotgun (WGS) entry which is preliminary data.</text>
</comment>
<evidence type="ECO:0000313" key="2">
    <source>
        <dbReference type="Proteomes" id="UP001359559"/>
    </source>
</evidence>
<gene>
    <name evidence="1" type="ORF">RJT34_16056</name>
</gene>
<keyword evidence="2" id="KW-1185">Reference proteome</keyword>
<sequence length="104" mass="12233">MGAMEAGVLTIAFQIDFSLSITVFDLHRYSIGNHFLCSRLTFGFISHTLQFRKRDHQRHWYGFGSSWMLLGPKVVQFQRDEKAQKFMGTTAPSFYNNTWIRRHN</sequence>
<organism evidence="1 2">
    <name type="scientific">Clitoria ternatea</name>
    <name type="common">Butterfly pea</name>
    <dbReference type="NCBI Taxonomy" id="43366"/>
    <lineage>
        <taxon>Eukaryota</taxon>
        <taxon>Viridiplantae</taxon>
        <taxon>Streptophyta</taxon>
        <taxon>Embryophyta</taxon>
        <taxon>Tracheophyta</taxon>
        <taxon>Spermatophyta</taxon>
        <taxon>Magnoliopsida</taxon>
        <taxon>eudicotyledons</taxon>
        <taxon>Gunneridae</taxon>
        <taxon>Pentapetalae</taxon>
        <taxon>rosids</taxon>
        <taxon>fabids</taxon>
        <taxon>Fabales</taxon>
        <taxon>Fabaceae</taxon>
        <taxon>Papilionoideae</taxon>
        <taxon>50 kb inversion clade</taxon>
        <taxon>NPAAA clade</taxon>
        <taxon>indigoferoid/millettioid clade</taxon>
        <taxon>Phaseoleae</taxon>
        <taxon>Clitoria</taxon>
    </lineage>
</organism>
<reference evidence="1 2" key="1">
    <citation type="submission" date="2024-01" db="EMBL/GenBank/DDBJ databases">
        <title>The genomes of 5 underutilized Papilionoideae crops provide insights into root nodulation and disease resistance.</title>
        <authorList>
            <person name="Yuan L."/>
        </authorList>
    </citation>
    <scope>NUCLEOTIDE SEQUENCE [LARGE SCALE GENOMIC DNA]</scope>
    <source>
        <strain evidence="1">LY-2023</strain>
        <tissue evidence="1">Leaf</tissue>
    </source>
</reference>
<proteinExistence type="predicted"/>
<dbReference type="EMBL" id="JAYKXN010000004">
    <property type="protein sequence ID" value="KAK7293193.1"/>
    <property type="molecule type" value="Genomic_DNA"/>
</dbReference>
<accession>A0AAN9PBZ8</accession>
<name>A0AAN9PBZ8_CLITE</name>
<protein>
    <submittedName>
        <fullName evidence="1">Uncharacterized protein</fullName>
    </submittedName>
</protein>